<evidence type="ECO:0000256" key="2">
    <source>
        <dbReference type="SAM" id="MobiDB-lite"/>
    </source>
</evidence>
<dbReference type="AlphaFoldDB" id="A0A9P0D255"/>
<protein>
    <submittedName>
        <fullName evidence="3">Uncharacterized protein</fullName>
    </submittedName>
</protein>
<keyword evidence="4" id="KW-1185">Reference proteome</keyword>
<feature type="coiled-coil region" evidence="1">
    <location>
        <begin position="97"/>
        <end position="131"/>
    </location>
</feature>
<keyword evidence="1" id="KW-0175">Coiled coil</keyword>
<feature type="compositionally biased region" description="Polar residues" evidence="2">
    <location>
        <begin position="258"/>
        <end position="271"/>
    </location>
</feature>
<feature type="compositionally biased region" description="Polar residues" evidence="2">
    <location>
        <begin position="201"/>
        <end position="214"/>
    </location>
</feature>
<evidence type="ECO:0000313" key="3">
    <source>
        <dbReference type="EMBL" id="CAH1109119.1"/>
    </source>
</evidence>
<reference evidence="3" key="1">
    <citation type="submission" date="2022-01" db="EMBL/GenBank/DDBJ databases">
        <authorList>
            <person name="King R."/>
        </authorList>
    </citation>
    <scope>NUCLEOTIDE SEQUENCE</scope>
</reference>
<dbReference type="Proteomes" id="UP001153636">
    <property type="component" value="Chromosome 3"/>
</dbReference>
<gene>
    <name evidence="3" type="ORF">PSYICH_LOCUS8493</name>
</gene>
<proteinExistence type="predicted"/>
<dbReference type="OrthoDB" id="6782207at2759"/>
<evidence type="ECO:0000313" key="4">
    <source>
        <dbReference type="Proteomes" id="UP001153636"/>
    </source>
</evidence>
<sequence length="271" mass="30825">MFFVIHEHDEFRRKTPKVAIEIKENFNPKNTSGFYLKQISIKAIFKLPYLIIAFRLKDMESDRGDNGTQSRKPPTEVIFEEIKSGKSDLINVIDASETRLLLKIEEKNQKVKELEEENQYLKGKLEKLERENKANNIIIYGAPKTILTVDALKIEINNLVGVNLDTQEKECYIQGNKLVVDNKKYSLEELQVLDVEEAEVSSIQSAPSTPTPSILSKPVSRKIIIPPKTKGSKQETPPLKSSNSKEFRNSKPLLNDITVRTRSNSAKEGNK</sequence>
<organism evidence="3 4">
    <name type="scientific">Psylliodes chrysocephalus</name>
    <dbReference type="NCBI Taxonomy" id="3402493"/>
    <lineage>
        <taxon>Eukaryota</taxon>
        <taxon>Metazoa</taxon>
        <taxon>Ecdysozoa</taxon>
        <taxon>Arthropoda</taxon>
        <taxon>Hexapoda</taxon>
        <taxon>Insecta</taxon>
        <taxon>Pterygota</taxon>
        <taxon>Neoptera</taxon>
        <taxon>Endopterygota</taxon>
        <taxon>Coleoptera</taxon>
        <taxon>Polyphaga</taxon>
        <taxon>Cucujiformia</taxon>
        <taxon>Chrysomeloidea</taxon>
        <taxon>Chrysomelidae</taxon>
        <taxon>Galerucinae</taxon>
        <taxon>Alticini</taxon>
        <taxon>Psylliodes</taxon>
    </lineage>
</organism>
<dbReference type="EMBL" id="OV651815">
    <property type="protein sequence ID" value="CAH1109119.1"/>
    <property type="molecule type" value="Genomic_DNA"/>
</dbReference>
<feature type="region of interest" description="Disordered" evidence="2">
    <location>
        <begin position="201"/>
        <end position="271"/>
    </location>
</feature>
<evidence type="ECO:0000256" key="1">
    <source>
        <dbReference type="SAM" id="Coils"/>
    </source>
</evidence>
<accession>A0A9P0D255</accession>
<name>A0A9P0D255_9CUCU</name>